<gene>
    <name evidence="1" type="ORF">PoB_000974900</name>
</gene>
<name>A0AAV3YMF3_9GAST</name>
<evidence type="ECO:0008006" key="3">
    <source>
        <dbReference type="Google" id="ProtNLM"/>
    </source>
</evidence>
<comment type="caution">
    <text evidence="1">The sequence shown here is derived from an EMBL/GenBank/DDBJ whole genome shotgun (WGS) entry which is preliminary data.</text>
</comment>
<evidence type="ECO:0000313" key="1">
    <source>
        <dbReference type="EMBL" id="GFN83243.1"/>
    </source>
</evidence>
<proteinExistence type="predicted"/>
<dbReference type="AlphaFoldDB" id="A0AAV3YMF3"/>
<reference evidence="1 2" key="1">
    <citation type="journal article" date="2021" name="Elife">
        <title>Chloroplast acquisition without the gene transfer in kleptoplastic sea slugs, Plakobranchus ocellatus.</title>
        <authorList>
            <person name="Maeda T."/>
            <person name="Takahashi S."/>
            <person name="Yoshida T."/>
            <person name="Shimamura S."/>
            <person name="Takaki Y."/>
            <person name="Nagai Y."/>
            <person name="Toyoda A."/>
            <person name="Suzuki Y."/>
            <person name="Arimoto A."/>
            <person name="Ishii H."/>
            <person name="Satoh N."/>
            <person name="Nishiyama T."/>
            <person name="Hasebe M."/>
            <person name="Maruyama T."/>
            <person name="Minagawa J."/>
            <person name="Obokata J."/>
            <person name="Shigenobu S."/>
        </authorList>
    </citation>
    <scope>NUCLEOTIDE SEQUENCE [LARGE SCALE GENOMIC DNA]</scope>
</reference>
<sequence length="240" mass="26331">MSEKKQEKRHNSKSFDQINLKLTQIEVHSSTTSQRNPRGDRYIFASATVSQTPEIKGDFRLLGSSSGQDAGDEARTHARRIAVDLRADSPATVLPTPQHKQMTDCPVSEQPVKRFDLLLPIGYSQGVGKNFTPYFVSVSFTKLACGKAYSSPQQGDFRLLGSSSGQGVGDEARTHARRIAVDLRADSPATVLPTPPHKQMTDCPVSEQPVKRFDLLLPIGYSQGVGKNFTPYFVSVSFTS</sequence>
<evidence type="ECO:0000313" key="2">
    <source>
        <dbReference type="Proteomes" id="UP000735302"/>
    </source>
</evidence>
<accession>A0AAV3YMF3</accession>
<dbReference type="EMBL" id="BLXT01001120">
    <property type="protein sequence ID" value="GFN83243.1"/>
    <property type="molecule type" value="Genomic_DNA"/>
</dbReference>
<dbReference type="Proteomes" id="UP000735302">
    <property type="component" value="Unassembled WGS sequence"/>
</dbReference>
<keyword evidence="2" id="KW-1185">Reference proteome</keyword>
<protein>
    <recommendedName>
        <fullName evidence="3">Arrestin-like N-terminal domain-containing protein</fullName>
    </recommendedName>
</protein>
<organism evidence="1 2">
    <name type="scientific">Plakobranchus ocellatus</name>
    <dbReference type="NCBI Taxonomy" id="259542"/>
    <lineage>
        <taxon>Eukaryota</taxon>
        <taxon>Metazoa</taxon>
        <taxon>Spiralia</taxon>
        <taxon>Lophotrochozoa</taxon>
        <taxon>Mollusca</taxon>
        <taxon>Gastropoda</taxon>
        <taxon>Heterobranchia</taxon>
        <taxon>Euthyneura</taxon>
        <taxon>Panpulmonata</taxon>
        <taxon>Sacoglossa</taxon>
        <taxon>Placobranchoidea</taxon>
        <taxon>Plakobranchidae</taxon>
        <taxon>Plakobranchus</taxon>
    </lineage>
</organism>